<accession>A0A4Q0SCS4</accession>
<evidence type="ECO:0000313" key="2">
    <source>
        <dbReference type="Proteomes" id="UP000289546"/>
    </source>
</evidence>
<protein>
    <submittedName>
        <fullName evidence="1">Uncharacterized protein</fullName>
    </submittedName>
</protein>
<evidence type="ECO:0000313" key="1">
    <source>
        <dbReference type="EMBL" id="RXH32791.1"/>
    </source>
</evidence>
<dbReference type="Proteomes" id="UP000289546">
    <property type="component" value="Unassembled WGS sequence"/>
</dbReference>
<name>A0A4Q0SCS4_9BRAD</name>
<reference evidence="1 2" key="1">
    <citation type="submission" date="2015-04" db="EMBL/GenBank/DDBJ databases">
        <title>Comparative genomics of rhizobia nodulating Arachis hypogaea in China.</title>
        <authorList>
            <person name="Li Y."/>
        </authorList>
    </citation>
    <scope>NUCLEOTIDE SEQUENCE [LARGE SCALE GENOMIC DNA]</scope>
    <source>
        <strain evidence="1 2">CCBAU 51757</strain>
    </source>
</reference>
<organism evidence="1 2">
    <name type="scientific">Bradyrhizobium nanningense</name>
    <dbReference type="NCBI Taxonomy" id="1325118"/>
    <lineage>
        <taxon>Bacteria</taxon>
        <taxon>Pseudomonadati</taxon>
        <taxon>Pseudomonadota</taxon>
        <taxon>Alphaproteobacteria</taxon>
        <taxon>Hyphomicrobiales</taxon>
        <taxon>Nitrobacteraceae</taxon>
        <taxon>Bradyrhizobium</taxon>
    </lineage>
</organism>
<keyword evidence="2" id="KW-1185">Reference proteome</keyword>
<comment type="caution">
    <text evidence="1">The sequence shown here is derived from an EMBL/GenBank/DDBJ whole genome shotgun (WGS) entry which is preliminary data.</text>
</comment>
<gene>
    <name evidence="1" type="ORF">XH99_09860</name>
</gene>
<dbReference type="AlphaFoldDB" id="A0A4Q0SCS4"/>
<dbReference type="EMBL" id="LBJQ01000049">
    <property type="protein sequence ID" value="RXH32791.1"/>
    <property type="molecule type" value="Genomic_DNA"/>
</dbReference>
<sequence>MHDAARHVGIGAKSRSQVLKTGGGQATADFLENLSYNTIQERLVAFAMAPKQSNFSGMQDPRNIVTLLQ</sequence>
<proteinExistence type="predicted"/>